<organism evidence="1 2">
    <name type="scientific">Moritella marina ATCC 15381</name>
    <dbReference type="NCBI Taxonomy" id="1202962"/>
    <lineage>
        <taxon>Bacteria</taxon>
        <taxon>Pseudomonadati</taxon>
        <taxon>Pseudomonadota</taxon>
        <taxon>Gammaproteobacteria</taxon>
        <taxon>Alteromonadales</taxon>
        <taxon>Moritellaceae</taxon>
        <taxon>Moritella</taxon>
    </lineage>
</organism>
<reference evidence="1 2" key="1">
    <citation type="submission" date="2019-09" db="EMBL/GenBank/DDBJ databases">
        <title>Hybrid Assembly of the complete Genome of the Deep-Sea Bacterium Moritella marina from long Nanopore and Illumina reads.</title>
        <authorList>
            <person name="Magin S."/>
            <person name="Georgoulis A."/>
            <person name="Papadimitriou K."/>
            <person name="Iliakis G."/>
            <person name="Vorgias C.E."/>
        </authorList>
    </citation>
    <scope>NUCLEOTIDE SEQUENCE [LARGE SCALE GENOMIC DNA]</scope>
    <source>
        <strain evidence="1 2">MP-1</strain>
    </source>
</reference>
<protein>
    <submittedName>
        <fullName evidence="1">Uncharacterized protein</fullName>
    </submittedName>
</protein>
<gene>
    <name evidence="1" type="ORF">FR932_02360</name>
</gene>
<sequence>MNYKQQLLICTVATISMTGCGGSDSPSGNVPVGNTPAPAATTTTTIDGPKQVLTENEDSFIPTASNGNSLLNVTAPSTLNFRASTTMQLQITSNNAQPCNINIYKDYDASSAPTFIPDPKGKVMQINSDTCSYSGQIYVLNQQQKLLAEVVSLQDATTRYSEVLLSGNTITLNLD</sequence>
<keyword evidence="2" id="KW-1185">Reference proteome</keyword>
<dbReference type="AlphaFoldDB" id="A0A5J6WIY2"/>
<dbReference type="RefSeq" id="WP_019441989.1">
    <property type="nucleotide sequence ID" value="NZ_ALOE01000023.1"/>
</dbReference>
<evidence type="ECO:0000313" key="2">
    <source>
        <dbReference type="Proteomes" id="UP000327424"/>
    </source>
</evidence>
<proteinExistence type="predicted"/>
<dbReference type="KEGG" id="mmaa:FR932_02360"/>
<evidence type="ECO:0000313" key="1">
    <source>
        <dbReference type="EMBL" id="QFI36755.1"/>
    </source>
</evidence>
<name>A0A5J6WIY2_MORMI</name>
<dbReference type="OrthoDB" id="6401535at2"/>
<dbReference type="PROSITE" id="PS51257">
    <property type="entry name" value="PROKAR_LIPOPROTEIN"/>
    <property type="match status" value="1"/>
</dbReference>
<accession>A0A5J6WIY2</accession>
<dbReference type="Proteomes" id="UP000327424">
    <property type="component" value="Chromosome"/>
</dbReference>
<dbReference type="EMBL" id="CP044399">
    <property type="protein sequence ID" value="QFI36755.1"/>
    <property type="molecule type" value="Genomic_DNA"/>
</dbReference>